<feature type="region of interest" description="Disordered" evidence="2">
    <location>
        <begin position="1486"/>
        <end position="1524"/>
    </location>
</feature>
<keyword evidence="5" id="KW-1185">Reference proteome</keyword>
<dbReference type="InterPro" id="IPR058210">
    <property type="entry name" value="SACS/Nov_dom"/>
</dbReference>
<dbReference type="Pfam" id="PF12449">
    <property type="entry name" value="DUF3684"/>
    <property type="match status" value="1"/>
</dbReference>
<dbReference type="NCBIfam" id="NF047352">
    <property type="entry name" value="P_loop_sacsin"/>
    <property type="match status" value="1"/>
</dbReference>
<dbReference type="Gene3D" id="3.30.565.10">
    <property type="entry name" value="Histidine kinase-like ATPase, C-terminal domain"/>
    <property type="match status" value="1"/>
</dbReference>
<dbReference type="EMBL" id="ONZQ02000001">
    <property type="protein sequence ID" value="SPN97592.1"/>
    <property type="molecule type" value="Genomic_DNA"/>
</dbReference>
<dbReference type="PANTHER" id="PTHR47839:SF1">
    <property type="entry name" value="DOMAIN PROTEIN, PUTATIVE (AFU_ORTHOLOGUE AFUA_6G04830)-RELATED"/>
    <property type="match status" value="1"/>
</dbReference>
<dbReference type="InterPro" id="IPR022155">
    <property type="entry name" value="DUF3684"/>
</dbReference>
<comment type="caution">
    <text evidence="4">The sequence shown here is derived from an EMBL/GenBank/DDBJ whole genome shotgun (WGS) entry which is preliminary data.</text>
</comment>
<keyword evidence="1" id="KW-0175">Coiled coil</keyword>
<feature type="compositionally biased region" description="Low complexity" evidence="2">
    <location>
        <begin position="1505"/>
        <end position="1522"/>
    </location>
</feature>
<name>A0AAE8MQK2_9PEZI</name>
<dbReference type="PANTHER" id="PTHR47839">
    <property type="entry name" value="DOMAIN PROTEIN, PUTATIVE (AFU_ORTHOLOGUE AFUA_6G04830)-RELATED"/>
    <property type="match status" value="1"/>
</dbReference>
<evidence type="ECO:0000256" key="1">
    <source>
        <dbReference type="SAM" id="Coils"/>
    </source>
</evidence>
<accession>A0AAE8MQK2</accession>
<dbReference type="Proteomes" id="UP001187682">
    <property type="component" value="Unassembled WGS sequence"/>
</dbReference>
<reference evidence="4" key="1">
    <citation type="submission" date="2018-03" db="EMBL/GenBank/DDBJ databases">
        <authorList>
            <person name="Guldener U."/>
        </authorList>
    </citation>
    <scope>NUCLEOTIDE SEQUENCE</scope>
</reference>
<sequence>MDYGRLRAAALAGTDNEEAVTVDTRALIDKVLARYSGEWTTLRELIQNAADAQATTVAVRFETMPSIHVPLPSNPSQSDLLKHVVANHTLKRLVVRNDGQTFTKTDWGRLKRIAEGNPDETKIGAFGVGFYSVFADCEEPFVSSGNEAMAFYWKGNSLFTKKSQLPPDQTTPNTTFVLDYRNTTSPVPNILSVCQFLATSLTFVALEKIEFWLDDFKLLDLHKKISPSVNLPIPPDFDVTTHEKMMTICAVERMGTQIDASYMSAIGWKPKSSAGGKSDSGGQTADVPLLKSWFARLAAGPSQSSTKAKEETAAQVAIAEDITAIKTKTIFLGVTNAQVKTLVSPAFSSELQRATKKPPPKIARLAILTSSYDESMASAEAPSSDAVSKATDVFANVLPGKKPGGRVFIGFPTMQTTGGGLHISAPSVIPTVEREAIDLNARWVRTWNQEMLRAAGIITRLTFADDMKQLSARLLASVPPKGKLTNKEVAKFMPVALHILKTYTFGYSTPSAQVGVIIEEAFWTCYKRPVIDVYSTRGVLPTSRVRIPSEELSKFVDGLATIPDEMKDHEFVNKLIEFGLITRITMSDIHSELSAKAMTKEQLTHFIQWLAKNSLNSQLDMTTTKGLLNVAVATVDNEDGSGNQGEIVALGTIKTFLATSHKAPQIPPTMPMPPDTLPFALSNTCSTAELTALGWRPLEIFPWLDFVIKTSRHRSDDLNMFKSDDFSIRVLAVVSKGWDNQSAQARSDIAALLREHAIMPTKFGMRKPGDSFFPSVKLFDDLPVIQGSAQLKDKFLAAIGVRKTLDLDTIFARLLSSSTTPGENKWSHVELIKYLASVKDDIPSADLKKLKEWSICPAEDGPGGKEGEKAKTRLYKVSELFEPQDTFRALRLPVLQWPGTLGSRSAEAMFLSSLGLRPYPSAPELINIMAGPDAMARDQAMTYFISKHVSNGYGSFDIGSTTKAFLPVEGSSKLVSPSGCFTDEGAAALDFKLLRRNLHVHALKFGVARSPPITDCVNRLIVNPPLDKSQAVRLFGYFSQRIPDLKENSKAKLRNAAIVPIVPTGEKGNVRFAAPSACYLGGSSTYADIFDYVDFGEANAFLFHCGARSEPTKLELAERVCSEPARLLGMLQVEKYLNLLRSLAMSSSELKRDKKLWSKMCNSPFLLAWKTVVSGAKEDVDLDEDEAVLKQYQLAAPSQIVVPDDFISYRIFQELLLCAPEDEALENFYMALGARPLTRLVQEDLNMGPQVDKKDRSTKLRKHVIERAKIFLHEYASDKKEIIRRDAKWLEKNLTVTIVQSISLRRRLQNHNKSHSEKRSAASNDSRDGCILYVTADGQLDMYQIGQAMCPVLLKRHSQQSYLFFEPFLTLDLLGLRSRGYNVERILRAKEAQARVAEEERRKVLEEERKRIREREAEWVKSQNETIAATAREEERGKELKKQRDSLPAMPGAFGNDDDDDGTSPNLPWVKKGRGLFESLTRRFGLDEQPDSADTPRGPTPTPPVASGSGSGSQPQPGRPEGTVTNPALVLENLVNAVGASRPYGSNELYSQPQVNEVKEQSTYCDSTSSKDIVFAAEASNRMKVFVDKKLQGPVADRLLATNGAAVNAFASMLVEVGAIYNVSPSVLHIFHDEEGLTIAFNKGGAMFFNLRFYLQLHAGGMASPMGRSRAMVWWWVVMAHELAHNLVLAHTAEHSYYTESFIQEYFFQLTNAEPWHDEDGGARPAWWVEQDPYPPSLPHAPEPTTPLALRPHVSLPPASPAYGRLPAETYGEVDAPTTEASDRGSEVLRQAAAEVLRRGGFKSRT</sequence>
<dbReference type="InterPro" id="IPR036890">
    <property type="entry name" value="HATPase_C_sf"/>
</dbReference>
<feature type="coiled-coil region" evidence="1">
    <location>
        <begin position="1387"/>
        <end position="1415"/>
    </location>
</feature>
<protein>
    <submittedName>
        <fullName evidence="4">Related to NUO-14 NADH2 dehydrogenase (Ubiquinone) 14K chain</fullName>
    </submittedName>
</protein>
<feature type="region of interest" description="Disordered" evidence="2">
    <location>
        <begin position="1426"/>
        <end position="1472"/>
    </location>
</feature>
<organism evidence="4 5">
    <name type="scientific">Cephalotrichum gorgonifer</name>
    <dbReference type="NCBI Taxonomy" id="2041049"/>
    <lineage>
        <taxon>Eukaryota</taxon>
        <taxon>Fungi</taxon>
        <taxon>Dikarya</taxon>
        <taxon>Ascomycota</taxon>
        <taxon>Pezizomycotina</taxon>
        <taxon>Sordariomycetes</taxon>
        <taxon>Hypocreomycetidae</taxon>
        <taxon>Microascales</taxon>
        <taxon>Microascaceae</taxon>
        <taxon>Cephalotrichum</taxon>
    </lineage>
</organism>
<evidence type="ECO:0000313" key="5">
    <source>
        <dbReference type="Proteomes" id="UP001187682"/>
    </source>
</evidence>
<evidence type="ECO:0000259" key="3">
    <source>
        <dbReference type="Pfam" id="PF25794"/>
    </source>
</evidence>
<gene>
    <name evidence="4" type="ORF">DNG_01104</name>
</gene>
<proteinExistence type="predicted"/>
<evidence type="ECO:0000313" key="4">
    <source>
        <dbReference type="EMBL" id="SPN97592.1"/>
    </source>
</evidence>
<dbReference type="SUPFAM" id="SSF55874">
    <property type="entry name" value="ATPase domain of HSP90 chaperone/DNA topoisomerase II/histidine kinase"/>
    <property type="match status" value="1"/>
</dbReference>
<feature type="compositionally biased region" description="Basic and acidic residues" evidence="2">
    <location>
        <begin position="1431"/>
        <end position="1445"/>
    </location>
</feature>
<evidence type="ECO:0000256" key="2">
    <source>
        <dbReference type="SAM" id="MobiDB-lite"/>
    </source>
</evidence>
<dbReference type="Pfam" id="PF25794">
    <property type="entry name" value="SACS"/>
    <property type="match status" value="1"/>
</dbReference>
<feature type="domain" description="Sacsin/Nov" evidence="3">
    <location>
        <begin position="27"/>
        <end position="150"/>
    </location>
</feature>